<gene>
    <name evidence="2" type="ORF">ACFPTN_13940</name>
</gene>
<dbReference type="InterPro" id="IPR043519">
    <property type="entry name" value="NT_sf"/>
</dbReference>
<name>A0ABW1AT46_9RHOO</name>
<evidence type="ECO:0000313" key="2">
    <source>
        <dbReference type="EMBL" id="MFC5770480.1"/>
    </source>
</evidence>
<dbReference type="SUPFAM" id="SSF81301">
    <property type="entry name" value="Nucleotidyltransferase"/>
    <property type="match status" value="1"/>
</dbReference>
<evidence type="ECO:0000259" key="1">
    <source>
        <dbReference type="Pfam" id="PF01909"/>
    </source>
</evidence>
<reference evidence="3" key="1">
    <citation type="journal article" date="2019" name="Int. J. Syst. Evol. Microbiol.">
        <title>The Global Catalogue of Microorganisms (GCM) 10K type strain sequencing project: providing services to taxonomists for standard genome sequencing and annotation.</title>
        <authorList>
            <consortium name="The Broad Institute Genomics Platform"/>
            <consortium name="The Broad Institute Genome Sequencing Center for Infectious Disease"/>
            <person name="Wu L."/>
            <person name="Ma J."/>
        </authorList>
    </citation>
    <scope>NUCLEOTIDE SEQUENCE [LARGE SCALE GENOMIC DNA]</scope>
    <source>
        <strain evidence="3">SHR3</strain>
    </source>
</reference>
<dbReference type="InterPro" id="IPR002934">
    <property type="entry name" value="Polymerase_NTP_transf_dom"/>
</dbReference>
<accession>A0ABW1AT46</accession>
<keyword evidence="3" id="KW-1185">Reference proteome</keyword>
<feature type="domain" description="Polymerase nucleotidyl transferase" evidence="1">
    <location>
        <begin position="17"/>
        <end position="79"/>
    </location>
</feature>
<dbReference type="Gene3D" id="3.30.460.10">
    <property type="entry name" value="Beta Polymerase, domain 2"/>
    <property type="match status" value="1"/>
</dbReference>
<dbReference type="InterPro" id="IPR052548">
    <property type="entry name" value="Type_VII_TA_antitoxin"/>
</dbReference>
<dbReference type="Proteomes" id="UP001595974">
    <property type="component" value="Unassembled WGS sequence"/>
</dbReference>
<organism evidence="2 3">
    <name type="scientific">Thauera sinica</name>
    <dbReference type="NCBI Taxonomy" id="2665146"/>
    <lineage>
        <taxon>Bacteria</taxon>
        <taxon>Pseudomonadati</taxon>
        <taxon>Pseudomonadota</taxon>
        <taxon>Betaproteobacteria</taxon>
        <taxon>Rhodocyclales</taxon>
        <taxon>Zoogloeaceae</taxon>
        <taxon>Thauera</taxon>
    </lineage>
</organism>
<dbReference type="PANTHER" id="PTHR33933:SF3">
    <property type="entry name" value="PROTEIN ADENYLYLTRANSFERASE MJ0604-RELATED"/>
    <property type="match status" value="1"/>
</dbReference>
<comment type="caution">
    <text evidence="2">The sequence shown here is derived from an EMBL/GenBank/DDBJ whole genome shotgun (WGS) entry which is preliminary data.</text>
</comment>
<protein>
    <submittedName>
        <fullName evidence="2">Nucleotidyltransferase domain-containing protein</fullName>
    </submittedName>
</protein>
<dbReference type="EMBL" id="JBHSOG010000050">
    <property type="protein sequence ID" value="MFC5770480.1"/>
    <property type="molecule type" value="Genomic_DNA"/>
</dbReference>
<evidence type="ECO:0000313" key="3">
    <source>
        <dbReference type="Proteomes" id="UP001595974"/>
    </source>
</evidence>
<dbReference type="RefSeq" id="WP_096445082.1">
    <property type="nucleotide sequence ID" value="NZ_JBHSOG010000050.1"/>
</dbReference>
<sequence length="108" mass="11970">MDSTGRLSDQTIAAAVKALAEGARPQKIVLFGSYARGDAKADSDLDLLVIEERVTDRAREMVRLRRLLRPLRIPADVLVYSADEVQRWGNQPGAALYWALQEGKVVYG</sequence>
<dbReference type="PANTHER" id="PTHR33933">
    <property type="entry name" value="NUCLEOTIDYLTRANSFERASE"/>
    <property type="match status" value="1"/>
</dbReference>
<dbReference type="CDD" id="cd05403">
    <property type="entry name" value="NT_KNTase_like"/>
    <property type="match status" value="1"/>
</dbReference>
<proteinExistence type="predicted"/>
<dbReference type="Pfam" id="PF01909">
    <property type="entry name" value="NTP_transf_2"/>
    <property type="match status" value="1"/>
</dbReference>